<dbReference type="RefSeq" id="WP_377183786.1">
    <property type="nucleotide sequence ID" value="NZ_JBHUOG010000002.1"/>
</dbReference>
<dbReference type="InterPro" id="IPR027417">
    <property type="entry name" value="P-loop_NTPase"/>
</dbReference>
<feature type="domain" description="Helicase ATP-binding" evidence="2">
    <location>
        <begin position="373"/>
        <end position="527"/>
    </location>
</feature>
<dbReference type="InterPro" id="IPR014001">
    <property type="entry name" value="Helicase_ATP-bd"/>
</dbReference>
<evidence type="ECO:0000259" key="2">
    <source>
        <dbReference type="PROSITE" id="PS51192"/>
    </source>
</evidence>
<dbReference type="Pfam" id="PF04851">
    <property type="entry name" value="ResIII"/>
    <property type="match status" value="1"/>
</dbReference>
<dbReference type="Pfam" id="PF04313">
    <property type="entry name" value="HSDR_N"/>
    <property type="match status" value="1"/>
</dbReference>
<dbReference type="InterPro" id="IPR013670">
    <property type="entry name" value="EcoEI_R_C_dom"/>
</dbReference>
<dbReference type="CDD" id="cd18032">
    <property type="entry name" value="DEXHc_RE_I_III_res"/>
    <property type="match status" value="1"/>
</dbReference>
<keyword evidence="3" id="KW-0347">Helicase</keyword>
<evidence type="ECO:0000256" key="1">
    <source>
        <dbReference type="SAM" id="Coils"/>
    </source>
</evidence>
<accession>A0ABW5VSA0</accession>
<keyword evidence="3" id="KW-0067">ATP-binding</keyword>
<comment type="caution">
    <text evidence="3">The sequence shown here is derived from an EMBL/GenBank/DDBJ whole genome shotgun (WGS) entry which is preliminary data.</text>
</comment>
<evidence type="ECO:0000313" key="3">
    <source>
        <dbReference type="EMBL" id="MFD2794568.1"/>
    </source>
</evidence>
<dbReference type="PANTHER" id="PTHR47396">
    <property type="entry name" value="TYPE I RESTRICTION ENZYME ECOKI R PROTEIN"/>
    <property type="match status" value="1"/>
</dbReference>
<keyword evidence="1" id="KW-0175">Coiled coil</keyword>
<keyword evidence="4" id="KW-1185">Reference proteome</keyword>
<dbReference type="EMBL" id="JBHUOG010000002">
    <property type="protein sequence ID" value="MFD2794568.1"/>
    <property type="molecule type" value="Genomic_DNA"/>
</dbReference>
<dbReference type="PANTHER" id="PTHR47396:SF1">
    <property type="entry name" value="ATP-DEPENDENT HELICASE IRC3-RELATED"/>
    <property type="match status" value="1"/>
</dbReference>
<dbReference type="InterPro" id="IPR001650">
    <property type="entry name" value="Helicase_C-like"/>
</dbReference>
<dbReference type="PROSITE" id="PS51192">
    <property type="entry name" value="HELICASE_ATP_BIND_1"/>
    <property type="match status" value="1"/>
</dbReference>
<dbReference type="Pfam" id="PF00271">
    <property type="entry name" value="Helicase_C"/>
    <property type="match status" value="1"/>
</dbReference>
<reference evidence="4" key="1">
    <citation type="journal article" date="2019" name="Int. J. Syst. Evol. Microbiol.">
        <title>The Global Catalogue of Microorganisms (GCM) 10K type strain sequencing project: providing services to taxonomists for standard genome sequencing and annotation.</title>
        <authorList>
            <consortium name="The Broad Institute Genomics Platform"/>
            <consortium name="The Broad Institute Genome Sequencing Center for Infectious Disease"/>
            <person name="Wu L."/>
            <person name="Ma J."/>
        </authorList>
    </citation>
    <scope>NUCLEOTIDE SEQUENCE [LARGE SCALE GENOMIC DNA]</scope>
    <source>
        <strain evidence="4">CCM 7044</strain>
    </source>
</reference>
<protein>
    <submittedName>
        <fullName evidence="3">DEAD/DEAH box helicase family protein</fullName>
    </submittedName>
</protein>
<name>A0ABW5VSA0_9MICO</name>
<proteinExistence type="predicted"/>
<dbReference type="SMART" id="SM00487">
    <property type="entry name" value="DEXDc"/>
    <property type="match status" value="1"/>
</dbReference>
<feature type="coiled-coil region" evidence="1">
    <location>
        <begin position="168"/>
        <end position="195"/>
    </location>
</feature>
<dbReference type="Proteomes" id="UP001597479">
    <property type="component" value="Unassembled WGS sequence"/>
</dbReference>
<organism evidence="3 4">
    <name type="scientific">Promicromonospora vindobonensis</name>
    <dbReference type="NCBI Taxonomy" id="195748"/>
    <lineage>
        <taxon>Bacteria</taxon>
        <taxon>Bacillati</taxon>
        <taxon>Actinomycetota</taxon>
        <taxon>Actinomycetes</taxon>
        <taxon>Micrococcales</taxon>
        <taxon>Promicromonosporaceae</taxon>
        <taxon>Promicromonospora</taxon>
    </lineage>
</organism>
<gene>
    <name evidence="3" type="ORF">ACFS27_13510</name>
</gene>
<dbReference type="InterPro" id="IPR007409">
    <property type="entry name" value="Restrct_endonuc_type1_HsdR_N"/>
</dbReference>
<keyword evidence="3" id="KW-0378">Hydrolase</keyword>
<dbReference type="InterPro" id="IPR006935">
    <property type="entry name" value="Helicase/UvrB_N"/>
</dbReference>
<dbReference type="Pfam" id="PF08463">
    <property type="entry name" value="EcoEI_R_C"/>
    <property type="match status" value="1"/>
</dbReference>
<dbReference type="Gene3D" id="3.90.1570.30">
    <property type="match status" value="1"/>
</dbReference>
<sequence>MSNFGFLKDEFPQVFGEAERAERYVRVDPRVSGLYARRALEQALGWAFQADGSLTPPYKTDLSAMIHEPGLRELAGNDVQSKMNLVRKKTNRAVHDDVVVQPGDSEATLGQLFHVLVWFHRTYTRQSPITYAARLNPSAFPDPAAAKARSRAEVTKLAEELAARDAQIAAEQARSADLEEQLTELRRDVAKAKKENLTRPDTHDYDEATTRAQVIDDLLIEAGFPVLPHPHEGVHASMEYPVTGLPGGKSGKVDYVLWGADGLPLAVVEAKRTQRDARAGQHQARAYADALEKAFPGRRPLIYYTNGHEHWLWDDHERVGYPQRKVAGFRTADQLEWLIGRRRDRRDLNQVPIDEEIAGRYYQLRAVEAVDKAFQTKNERAALLVMATGSGKTRTVVALADQLAKAGWVKRVLFLADRKALVRQAVAAFKKHLPDANPVNLLEEKDSEGRVYVSTYPTMMNLLATQPGKYGPGYFDVVVIDEAHRSVYQKYGAIFDWFDAHLVGLTATPKDEVDRNTYDLFGLEAGAPTYEYGLDQAIADGYLVPPVPVDIELGFPRRGIRYADLSEEEKDAWDTLDWGEEDDDVPDEIDAEAVNRWLFNADTVDKVLEVLMTQGIKVAGGERVGKTIIFAKNDAHAKFIAERFDHHYKHYQGKFANVITYSVERADQLLEDFSEPAKTPHIAISVDMLDTGIDVPEVVNLVFFKRVRSVTKFWQMMGRGTRLSGGLFGPGQDKKEFYVFDFCGNLDYFGQNPKGTESKAAPSVPEQIFTDRVELLLTLRDQVGADVLAAVPGKEDGTTSLAALRADVADALTARVRGMDPDNFLVRPHRPWVATYSDREAWGALTDQAAPDVVGHLAALPSAAPEGEELAKRFDLTLLRLQLGTLKPDLYAMRLQSQVQEIAGGLLEAVAVPEVGKQVALLEAIAGDEWWTDATVPLLELVRRRVRGLVKYLPKHKRAPVYTNFEDTLGDLRLVDLNRPIVGVSPERLREKARSVLRKHADDVALQRVRLGKQLTQTDLDQLRRLLVDAGAGTEQDVAAAGEQAGGLGVFVRLIVGLDRAAAADAFAEFLHDRNFDADQIRFIDAVVADLSYNGVLDPGLLYRSPFTDDAPGGPNDLFDEQDVAEIIRIIREVSDTAKVSVT</sequence>
<dbReference type="SUPFAM" id="SSF52540">
    <property type="entry name" value="P-loop containing nucleoside triphosphate hydrolases"/>
    <property type="match status" value="2"/>
</dbReference>
<dbReference type="Gene3D" id="3.40.50.300">
    <property type="entry name" value="P-loop containing nucleotide triphosphate hydrolases"/>
    <property type="match status" value="2"/>
</dbReference>
<dbReference type="GO" id="GO:0004386">
    <property type="term" value="F:helicase activity"/>
    <property type="evidence" value="ECO:0007669"/>
    <property type="project" value="UniProtKB-KW"/>
</dbReference>
<dbReference type="InterPro" id="IPR050742">
    <property type="entry name" value="Helicase_Restrict-Modif_Enz"/>
</dbReference>
<keyword evidence="3" id="KW-0547">Nucleotide-binding</keyword>
<evidence type="ECO:0000313" key="4">
    <source>
        <dbReference type="Proteomes" id="UP001597479"/>
    </source>
</evidence>
<dbReference type="CDD" id="cd18799">
    <property type="entry name" value="SF2_C_EcoAI-like"/>
    <property type="match status" value="1"/>
</dbReference>